<evidence type="ECO:0000256" key="1">
    <source>
        <dbReference type="ARBA" id="ARBA00022723"/>
    </source>
</evidence>
<sequence length="1026" mass="116093">MPMASNTDSPESAALRNKDGSISKMRAHKGNVPTLPQTKACPHCSARFTRSTHLTRHMKNHTNERQYKCQTCPAQFTRSDLLARHRKNCEDPSRPARLRSCILCTESKVKCDRSDPCSRCKSRGRDCLFAIPPRKKTPPDEAGSTTSDSAAIAKTSPSSVPSTKQDVPDKGPSFLPLGALSEELADLTALAALDHLRTAPIASHLSPAYENDAFQSLFRDVFSTSDNSTSLDDFLPAFPTMEVLPPQTGAQEPWFQELLLHNENCLPQKDVDQHSLLNEFFSRELKAADPKHYLYLFLNTFVAQMPIVHTPTFTIEDKPPYLLKSMKACGAVFVRTRKASTYITESLAAAREGLAQAFRNTLMEPTDQLYLVIAVVLLQTVGLWHQKPDERAMSSLYHAMLVTMIRRAGLIAKNAMWTPLKTDDVQTLWRDWAFHETTKRQSHHCPALILELIFFRALLLSYLHDCCQPIFFGLPSSYFPGEAALRMPCEDDLWRAGSAEEWFSVLQTPSIQSFQQRLTGSDLCTNLASMNDSEFIPTPTVNRFSHFILIHAILRDLFAACSEPIDSASDPSRGRQAPSQALLAVQYALHNWLRSWTMCTAHARSTGDPSFFNDVLPFYWLGQVAILAHQEGLAPVQPRRTVKREKFAFKMVKRWLKHIRAFLNEGDESTMFWDELMKIRLQNWQLEYDADGGLDDQDGLLGFFPDFMLPTPVSSRRHGFNPRRTSLLNRSRATNLAVLGLAALATISLLINVHLIYFRPSDRPSSSIPPLNRLASLPQLQHNLNHLIIVPGHAIWKGTNPDLRMQLDEWVFQSFQKNPEPSRLQVFFQHISKAAQLALEDERSLVVFSGGQTQRESTTTEGESYLRLALSADLFHSDTFSRATSESFAMDSFQNLLFSIARFHEYTGVYPDKITVVGYEMKRARFVELHRAAIRWPESHFTYIGIDVDGDNSQAQQGEHQNGYLPYRSDLYGCHTFLADKRRQRNYDARIPSYYASCPGLWPLLSWCPSEPARIFTGPLPWSLNG</sequence>
<feature type="domain" description="C2H2-type" evidence="6">
    <location>
        <begin position="67"/>
        <end position="95"/>
    </location>
</feature>
<keyword evidence="2" id="KW-0539">Nucleus</keyword>
<evidence type="ECO:0000256" key="3">
    <source>
        <dbReference type="PROSITE-ProRule" id="PRU00042"/>
    </source>
</evidence>
<dbReference type="InterPro" id="IPR036864">
    <property type="entry name" value="Zn2-C6_fun-type_DNA-bd_sf"/>
</dbReference>
<dbReference type="InterPro" id="IPR055323">
    <property type="entry name" value="C57A10.07/YOR238W"/>
</dbReference>
<feature type="region of interest" description="Disordered" evidence="4">
    <location>
        <begin position="131"/>
        <end position="171"/>
    </location>
</feature>
<dbReference type="PROSITE" id="PS00028">
    <property type="entry name" value="ZINC_FINGER_C2H2_1"/>
    <property type="match status" value="1"/>
</dbReference>
<dbReference type="PANTHER" id="PTHR28110">
    <property type="entry name" value="TRANSMEMBRANE PROTEIN"/>
    <property type="match status" value="1"/>
</dbReference>
<gene>
    <name evidence="7" type="ORF">MVEN_00556600</name>
</gene>
<evidence type="ECO:0000256" key="2">
    <source>
        <dbReference type="ARBA" id="ARBA00023242"/>
    </source>
</evidence>
<dbReference type="PROSITE" id="PS50157">
    <property type="entry name" value="ZINC_FINGER_C2H2_2"/>
    <property type="match status" value="2"/>
</dbReference>
<dbReference type="Pfam" id="PF00096">
    <property type="entry name" value="zf-C2H2"/>
    <property type="match status" value="2"/>
</dbReference>
<organism evidence="7 8">
    <name type="scientific">Mycena venus</name>
    <dbReference type="NCBI Taxonomy" id="2733690"/>
    <lineage>
        <taxon>Eukaryota</taxon>
        <taxon>Fungi</taxon>
        <taxon>Dikarya</taxon>
        <taxon>Basidiomycota</taxon>
        <taxon>Agaricomycotina</taxon>
        <taxon>Agaricomycetes</taxon>
        <taxon>Agaricomycetidae</taxon>
        <taxon>Agaricales</taxon>
        <taxon>Marasmiineae</taxon>
        <taxon>Mycenaceae</taxon>
        <taxon>Mycena</taxon>
    </lineage>
</organism>
<dbReference type="GO" id="GO:0000981">
    <property type="term" value="F:DNA-binding transcription factor activity, RNA polymerase II-specific"/>
    <property type="evidence" value="ECO:0007669"/>
    <property type="project" value="InterPro"/>
</dbReference>
<comment type="caution">
    <text evidence="7">The sequence shown here is derived from an EMBL/GenBank/DDBJ whole genome shotgun (WGS) entry which is preliminary data.</text>
</comment>
<evidence type="ECO:0000259" key="6">
    <source>
        <dbReference type="PROSITE" id="PS50157"/>
    </source>
</evidence>
<keyword evidence="3" id="KW-0862">Zinc</keyword>
<dbReference type="SUPFAM" id="SSF57701">
    <property type="entry name" value="Zn2/Cys6 DNA-binding domain"/>
    <property type="match status" value="1"/>
</dbReference>
<dbReference type="GO" id="GO:0006351">
    <property type="term" value="P:DNA-templated transcription"/>
    <property type="evidence" value="ECO:0007669"/>
    <property type="project" value="InterPro"/>
</dbReference>
<keyword evidence="3" id="KW-0863">Zinc-finger</keyword>
<dbReference type="InterPro" id="IPR013087">
    <property type="entry name" value="Znf_C2H2_type"/>
</dbReference>
<dbReference type="OrthoDB" id="1405595at2759"/>
<evidence type="ECO:0000313" key="7">
    <source>
        <dbReference type="EMBL" id="KAF7362108.1"/>
    </source>
</evidence>
<dbReference type="Gene3D" id="3.30.160.60">
    <property type="entry name" value="Classic Zinc Finger"/>
    <property type="match status" value="2"/>
</dbReference>
<dbReference type="SMART" id="SM00066">
    <property type="entry name" value="GAL4"/>
    <property type="match status" value="1"/>
</dbReference>
<dbReference type="GO" id="GO:0008270">
    <property type="term" value="F:zinc ion binding"/>
    <property type="evidence" value="ECO:0007669"/>
    <property type="project" value="UniProtKB-KW"/>
</dbReference>
<dbReference type="EMBL" id="JACAZI010000004">
    <property type="protein sequence ID" value="KAF7362108.1"/>
    <property type="molecule type" value="Genomic_DNA"/>
</dbReference>
<evidence type="ECO:0000313" key="8">
    <source>
        <dbReference type="Proteomes" id="UP000620124"/>
    </source>
</evidence>
<keyword evidence="8" id="KW-1185">Reference proteome</keyword>
<feature type="domain" description="Zn(2)-C6 fungal-type" evidence="5">
    <location>
        <begin position="100"/>
        <end position="129"/>
    </location>
</feature>
<dbReference type="Pfam" id="PF00172">
    <property type="entry name" value="Zn_clus"/>
    <property type="match status" value="1"/>
</dbReference>
<keyword evidence="1" id="KW-0479">Metal-binding</keyword>
<name>A0A8H6YLI5_9AGAR</name>
<feature type="compositionally biased region" description="Polar residues" evidence="4">
    <location>
        <begin position="143"/>
        <end position="165"/>
    </location>
</feature>
<accession>A0A8H6YLI5</accession>
<dbReference type="SMART" id="SM00355">
    <property type="entry name" value="ZnF_C2H2"/>
    <property type="match status" value="2"/>
</dbReference>
<dbReference type="PANTHER" id="PTHR28110:SF1">
    <property type="entry name" value="TRANSMEMBRANE PROTEIN"/>
    <property type="match status" value="1"/>
</dbReference>
<dbReference type="InterPro" id="IPR036236">
    <property type="entry name" value="Znf_C2H2_sf"/>
</dbReference>
<dbReference type="Pfam" id="PF04082">
    <property type="entry name" value="Fungal_trans"/>
    <property type="match status" value="1"/>
</dbReference>
<dbReference type="GO" id="GO:0003677">
    <property type="term" value="F:DNA binding"/>
    <property type="evidence" value="ECO:0007669"/>
    <property type="project" value="InterPro"/>
</dbReference>
<dbReference type="CDD" id="cd00067">
    <property type="entry name" value="GAL4"/>
    <property type="match status" value="1"/>
</dbReference>
<dbReference type="GO" id="GO:0005737">
    <property type="term" value="C:cytoplasm"/>
    <property type="evidence" value="ECO:0007669"/>
    <property type="project" value="TreeGrafter"/>
</dbReference>
<dbReference type="CDD" id="cd12148">
    <property type="entry name" value="fungal_TF_MHR"/>
    <property type="match status" value="1"/>
</dbReference>
<reference evidence="7" key="1">
    <citation type="submission" date="2020-05" db="EMBL/GenBank/DDBJ databases">
        <title>Mycena genomes resolve the evolution of fungal bioluminescence.</title>
        <authorList>
            <person name="Tsai I.J."/>
        </authorList>
    </citation>
    <scope>NUCLEOTIDE SEQUENCE</scope>
    <source>
        <strain evidence="7">CCC161011</strain>
    </source>
</reference>
<feature type="domain" description="C2H2-type" evidence="6">
    <location>
        <begin position="39"/>
        <end position="66"/>
    </location>
</feature>
<protein>
    <submittedName>
        <fullName evidence="7">C6 transcription factor</fullName>
    </submittedName>
</protein>
<dbReference type="AlphaFoldDB" id="A0A8H6YLI5"/>
<dbReference type="SUPFAM" id="SSF57667">
    <property type="entry name" value="beta-beta-alpha zinc fingers"/>
    <property type="match status" value="1"/>
</dbReference>
<evidence type="ECO:0000256" key="4">
    <source>
        <dbReference type="SAM" id="MobiDB-lite"/>
    </source>
</evidence>
<dbReference type="InterPro" id="IPR001138">
    <property type="entry name" value="Zn2Cys6_DnaBD"/>
</dbReference>
<dbReference type="Gene3D" id="4.10.240.10">
    <property type="entry name" value="Zn(2)-C6 fungal-type DNA-binding domain"/>
    <property type="match status" value="1"/>
</dbReference>
<evidence type="ECO:0000259" key="5">
    <source>
        <dbReference type="PROSITE" id="PS50048"/>
    </source>
</evidence>
<proteinExistence type="predicted"/>
<dbReference type="PROSITE" id="PS50048">
    <property type="entry name" value="ZN2_CY6_FUNGAL_2"/>
    <property type="match status" value="1"/>
</dbReference>
<dbReference type="Proteomes" id="UP000620124">
    <property type="component" value="Unassembled WGS sequence"/>
</dbReference>
<dbReference type="InterPro" id="IPR007219">
    <property type="entry name" value="XnlR_reg_dom"/>
</dbReference>
<dbReference type="PROSITE" id="PS00463">
    <property type="entry name" value="ZN2_CY6_FUNGAL_1"/>
    <property type="match status" value="1"/>
</dbReference>